<proteinExistence type="predicted"/>
<organism evidence="1">
    <name type="scientific">Rhizophora mucronata</name>
    <name type="common">Asiatic mangrove</name>
    <dbReference type="NCBI Taxonomy" id="61149"/>
    <lineage>
        <taxon>Eukaryota</taxon>
        <taxon>Viridiplantae</taxon>
        <taxon>Streptophyta</taxon>
        <taxon>Embryophyta</taxon>
        <taxon>Tracheophyta</taxon>
        <taxon>Spermatophyta</taxon>
        <taxon>Magnoliopsida</taxon>
        <taxon>eudicotyledons</taxon>
        <taxon>Gunneridae</taxon>
        <taxon>Pentapetalae</taxon>
        <taxon>rosids</taxon>
        <taxon>fabids</taxon>
        <taxon>Malpighiales</taxon>
        <taxon>Rhizophoraceae</taxon>
        <taxon>Rhizophora</taxon>
    </lineage>
</organism>
<evidence type="ECO:0000313" key="1">
    <source>
        <dbReference type="EMBL" id="MBX21635.1"/>
    </source>
</evidence>
<name>A0A2P2LUJ3_RHIMU</name>
<dbReference type="AlphaFoldDB" id="A0A2P2LUJ3"/>
<reference evidence="1" key="1">
    <citation type="submission" date="2018-02" db="EMBL/GenBank/DDBJ databases">
        <title>Rhizophora mucronata_Transcriptome.</title>
        <authorList>
            <person name="Meera S.P."/>
            <person name="Sreeshan A."/>
            <person name="Augustine A."/>
        </authorList>
    </citation>
    <scope>NUCLEOTIDE SEQUENCE</scope>
    <source>
        <tissue evidence="1">Leaf</tissue>
    </source>
</reference>
<sequence length="102" mass="11683">MILMMIPPAPGDHPNPNHHPLLLLQFNSTVRLRDYLQTLLANPRMLGAVQKTGLKSREHGFSNHEAQGPSQFFISLVAYLLEQPPNLHTVCFLNVLQKREFW</sequence>
<dbReference type="EMBL" id="GGEC01041151">
    <property type="protein sequence ID" value="MBX21635.1"/>
    <property type="molecule type" value="Transcribed_RNA"/>
</dbReference>
<protein>
    <submittedName>
        <fullName evidence="1">Uncharacterized protein</fullName>
    </submittedName>
</protein>
<accession>A0A2P2LUJ3</accession>